<name>A0A2Z6IFG6_9BURK</name>
<evidence type="ECO:0000313" key="4">
    <source>
        <dbReference type="EMBL" id="BBF23466.1"/>
    </source>
</evidence>
<keyword evidence="5" id="KW-1185">Reference proteome</keyword>
<dbReference type="SUPFAM" id="SSF160631">
    <property type="entry name" value="SMI1/KNR4-like"/>
    <property type="match status" value="1"/>
</dbReference>
<keyword evidence="1" id="KW-0802">TPR repeat</keyword>
<evidence type="ECO:0000259" key="3">
    <source>
        <dbReference type="SMART" id="SM00860"/>
    </source>
</evidence>
<reference evidence="4 5" key="1">
    <citation type="journal article" date="2018" name="Int. J. Syst. Evol. Microbiol.">
        <title>Mesosutterella multiformis gen. nov., sp. nov., a member of the family Sutterellaceae and Sutterella megalosphaeroides sp. nov., isolated from human faeces.</title>
        <authorList>
            <person name="Sakamoto M."/>
            <person name="Ikeyama N."/>
            <person name="Kunihiro T."/>
            <person name="Iino T."/>
            <person name="Yuki M."/>
            <person name="Ohkuma M."/>
        </authorList>
    </citation>
    <scope>NUCLEOTIDE SEQUENCE [LARGE SCALE GENOMIC DNA]</scope>
    <source>
        <strain evidence="4 5">6FBBBH3</strain>
    </source>
</reference>
<dbReference type="InterPro" id="IPR025357">
    <property type="entry name" value="DUF4261"/>
</dbReference>
<dbReference type="AlphaFoldDB" id="A0A2Z6IFG6"/>
<dbReference type="PROSITE" id="PS50005">
    <property type="entry name" value="TPR"/>
    <property type="match status" value="1"/>
</dbReference>
<evidence type="ECO:0000256" key="1">
    <source>
        <dbReference type="PROSITE-ProRule" id="PRU00339"/>
    </source>
</evidence>
<dbReference type="Pfam" id="PF14568">
    <property type="entry name" value="SUKH_6"/>
    <property type="match status" value="1"/>
</dbReference>
<dbReference type="KEGG" id="sutt:SUTMEG_13570"/>
<dbReference type="Gene3D" id="1.25.40.10">
    <property type="entry name" value="Tetratricopeptide repeat domain"/>
    <property type="match status" value="2"/>
</dbReference>
<gene>
    <name evidence="4" type="ORF">SUTMEG_13570</name>
</gene>
<dbReference type="InterPro" id="IPR037883">
    <property type="entry name" value="Knr4/Smi1-like_sf"/>
</dbReference>
<dbReference type="RefSeq" id="WP_120177069.1">
    <property type="nucleotide sequence ID" value="NZ_AP018786.1"/>
</dbReference>
<dbReference type="Proteomes" id="UP000271003">
    <property type="component" value="Chromosome"/>
</dbReference>
<dbReference type="OrthoDB" id="4827574at2"/>
<feature type="repeat" description="TPR" evidence="1">
    <location>
        <begin position="73"/>
        <end position="106"/>
    </location>
</feature>
<dbReference type="InterPro" id="IPR011990">
    <property type="entry name" value="TPR-like_helical_dom_sf"/>
</dbReference>
<feature type="compositionally biased region" description="Basic and acidic residues" evidence="2">
    <location>
        <begin position="496"/>
        <end position="508"/>
    </location>
</feature>
<dbReference type="EMBL" id="AP018786">
    <property type="protein sequence ID" value="BBF23466.1"/>
    <property type="molecule type" value="Genomic_DNA"/>
</dbReference>
<feature type="compositionally biased region" description="Polar residues" evidence="2">
    <location>
        <begin position="521"/>
        <end position="531"/>
    </location>
</feature>
<protein>
    <recommendedName>
        <fullName evidence="3">Knr4/Smi1-like domain-containing protein</fullName>
    </recommendedName>
</protein>
<feature type="region of interest" description="Disordered" evidence="2">
    <location>
        <begin position="484"/>
        <end position="531"/>
    </location>
</feature>
<dbReference type="SUPFAM" id="SSF48452">
    <property type="entry name" value="TPR-like"/>
    <property type="match status" value="1"/>
</dbReference>
<sequence length="1141" mass="128324">MDLLQQCQIWTEEDEFRKIIDAIEALPDDERTPELDSELARAYSNAATVDDRDMLKHAIELLKPHEAYFRGDHRWNFRMAYAYFYLEQEHRALPYFEKALEARPGDEDTEEFIAKCRHYETLPLFRSCFRERTAKAWEAFAETEADLRKALAEDKTHENAHEIVEQFRSIFDIAFDDVAFEIGVNEHKHEVILSPQGDKVKLFELVYFRDRAPASVLENWNILVGRQRANDVGMRTEDFDISGSDVRVWVEKTDEKRIGLKAYCEKLLPVLKNEEGKAYWALETLTDQILGEIPHMRCVDAFEVLDRPLAEPGMLLADLPAELEAEGFDLDPDPARCLDSALCYQCKPNDDPDADWRLDVMAGSTCCAALINDYLGGDTDFSDELLDDGAVAGFFIYPLDGFFGEDQSKRIFDFRDRLEEALAAGDGPEIATLTGGATGTRCGYVDFIAWDIRALIEKAKAFFDASPVEWANFHVFRRDAGTVALKAPQSTDPEGDPEKKPDMEEHSETFASKASGAEATAQGSSKAETSAYSPETAEAFFAQIEKWNDADDFSSCIRALESVPEDQRNYRTAYALARALENYAVLGDHQEGSPQDEAQAALKRAVDVLESVRAEGVDKAEWHMRMAYGYQYMTDQEEKAVSYARRWAELDPRDECAPMVIEECARRIRRRLRRAGKTKFTPGATPFEGFDFTNFWNDSEYAKKEYVSAEPSDELITEIERELGYKLPASYVWLMKRHNGGIPVNTCFPTDEPTSWAEDHVAITGIFGIGRDKAYSLGGNLGSRFMTSEWGYPPIGVAVCDCPSAGHDMIFLDYRACGPEGEPAVVHVDQELDYRITHLADSFEEFVRGLQNDAVFEEADEEENKGDAVDNENDDATDAKDAKDEPGCGPFLGFALLSKGCWDKTRLIGDLKKLWDITVPESDPDEDERDDSLVFNLGDRMVAISLMPFPIPGNEAETNAENNWMWPEAVDVAKKHAAHIMVAVCGGDDDPIERGKLFVKLMDACSRQRYVSGIYTSGVVFEPDFYRKAADALRNDDLPVHAWIWFGLYETDHVLGAYTYGLETFGRREIEVLNAEGADARELWAFTSSMASYVLECDQTLEDGQTIGFSENDKHAITLSEGAALPGMTLKFAYGNGMPAA</sequence>
<proteinExistence type="predicted"/>
<evidence type="ECO:0000313" key="5">
    <source>
        <dbReference type="Proteomes" id="UP000271003"/>
    </source>
</evidence>
<organism evidence="4 5">
    <name type="scientific">Sutterella megalosphaeroides</name>
    <dbReference type="NCBI Taxonomy" id="2494234"/>
    <lineage>
        <taxon>Bacteria</taxon>
        <taxon>Pseudomonadati</taxon>
        <taxon>Pseudomonadota</taxon>
        <taxon>Betaproteobacteria</taxon>
        <taxon>Burkholderiales</taxon>
        <taxon>Sutterellaceae</taxon>
        <taxon>Sutterella</taxon>
    </lineage>
</organism>
<dbReference type="InterPro" id="IPR018958">
    <property type="entry name" value="Knr4/Smi1-like_dom"/>
</dbReference>
<accession>A0A2Z6IFG6</accession>
<feature type="compositionally biased region" description="Acidic residues" evidence="2">
    <location>
        <begin position="858"/>
        <end position="876"/>
    </location>
</feature>
<evidence type="ECO:0000256" key="2">
    <source>
        <dbReference type="SAM" id="MobiDB-lite"/>
    </source>
</evidence>
<feature type="domain" description="Knr4/Smi1-like" evidence="3">
    <location>
        <begin position="710"/>
        <end position="849"/>
    </location>
</feature>
<dbReference type="Gene3D" id="3.40.1580.10">
    <property type="entry name" value="SMI1/KNR4-like"/>
    <property type="match status" value="1"/>
</dbReference>
<feature type="region of interest" description="Disordered" evidence="2">
    <location>
        <begin position="858"/>
        <end position="884"/>
    </location>
</feature>
<dbReference type="SMART" id="SM00860">
    <property type="entry name" value="SMI1_KNR4"/>
    <property type="match status" value="1"/>
</dbReference>
<dbReference type="Pfam" id="PF14080">
    <property type="entry name" value="DUF4261"/>
    <property type="match status" value="1"/>
</dbReference>
<dbReference type="InterPro" id="IPR019734">
    <property type="entry name" value="TPR_rpt"/>
</dbReference>